<dbReference type="RefSeq" id="WP_282767295.1">
    <property type="nucleotide sequence ID" value="NZ_JASCTH010000057.1"/>
</dbReference>
<sequence length="50" mass="5568">MIKYHADHGNYAKQPAHLIRDDVPSATADEATAEPPQTGKKTRRPRKPTT</sequence>
<feature type="compositionally biased region" description="Basic and acidic residues" evidence="1">
    <location>
        <begin position="1"/>
        <end position="10"/>
    </location>
</feature>
<feature type="compositionally biased region" description="Basic residues" evidence="1">
    <location>
        <begin position="40"/>
        <end position="50"/>
    </location>
</feature>
<accession>A0ABT6X1W8</accession>
<feature type="region of interest" description="Disordered" evidence="1">
    <location>
        <begin position="1"/>
        <end position="50"/>
    </location>
</feature>
<evidence type="ECO:0000256" key="1">
    <source>
        <dbReference type="SAM" id="MobiDB-lite"/>
    </source>
</evidence>
<dbReference type="Proteomes" id="UP001241758">
    <property type="component" value="Unassembled WGS sequence"/>
</dbReference>
<dbReference type="EMBL" id="JASCTH010000057">
    <property type="protein sequence ID" value="MDI6105831.1"/>
    <property type="molecule type" value="Genomic_DNA"/>
</dbReference>
<name>A0ABT6X1W8_9ACTN</name>
<gene>
    <name evidence="2" type="ORF">QLQ12_45380</name>
</gene>
<comment type="caution">
    <text evidence="2">The sequence shown here is derived from an EMBL/GenBank/DDBJ whole genome shotgun (WGS) entry which is preliminary data.</text>
</comment>
<reference evidence="2 3" key="1">
    <citation type="submission" date="2023-05" db="EMBL/GenBank/DDBJ databases">
        <title>Actinoplanes sp. NEAU-A12 genome sequencing.</title>
        <authorList>
            <person name="Wang Z.-S."/>
        </authorList>
    </citation>
    <scope>NUCLEOTIDE SEQUENCE [LARGE SCALE GENOMIC DNA]</scope>
    <source>
        <strain evidence="2 3">NEAU-A12</strain>
    </source>
</reference>
<evidence type="ECO:0000313" key="3">
    <source>
        <dbReference type="Proteomes" id="UP001241758"/>
    </source>
</evidence>
<evidence type="ECO:0000313" key="2">
    <source>
        <dbReference type="EMBL" id="MDI6105831.1"/>
    </source>
</evidence>
<keyword evidence="3" id="KW-1185">Reference proteome</keyword>
<organism evidence="2 3">
    <name type="scientific">Actinoplanes sandaracinus</name>
    <dbReference type="NCBI Taxonomy" id="3045177"/>
    <lineage>
        <taxon>Bacteria</taxon>
        <taxon>Bacillati</taxon>
        <taxon>Actinomycetota</taxon>
        <taxon>Actinomycetes</taxon>
        <taxon>Micromonosporales</taxon>
        <taxon>Micromonosporaceae</taxon>
        <taxon>Actinoplanes</taxon>
    </lineage>
</organism>
<protein>
    <submittedName>
        <fullName evidence="2">Uncharacterized protein</fullName>
    </submittedName>
</protein>
<proteinExistence type="predicted"/>